<sequence length="131" mass="14863">MKCLKPRQARWALFFAHFNFQIAYRPSTQNGKANALSRRDSDSGNDGSEPLPMLTSTNFVQGTWEQDFQAQVRLAVRQDPFTKDWLDTGPVPSGPGGAPFDVWDGRVYHHGRLYILEGLLRSQVLEQCHDV</sequence>
<keyword evidence="3" id="KW-1185">Reference proteome</keyword>
<dbReference type="Proteomes" id="UP001178461">
    <property type="component" value="Chromosome W"/>
</dbReference>
<organism evidence="2 3">
    <name type="scientific">Podarcis lilfordi</name>
    <name type="common">Lilford's wall lizard</name>
    <dbReference type="NCBI Taxonomy" id="74358"/>
    <lineage>
        <taxon>Eukaryota</taxon>
        <taxon>Metazoa</taxon>
        <taxon>Chordata</taxon>
        <taxon>Craniata</taxon>
        <taxon>Vertebrata</taxon>
        <taxon>Euteleostomi</taxon>
        <taxon>Lepidosauria</taxon>
        <taxon>Squamata</taxon>
        <taxon>Bifurcata</taxon>
        <taxon>Unidentata</taxon>
        <taxon>Episquamata</taxon>
        <taxon>Laterata</taxon>
        <taxon>Lacertibaenia</taxon>
        <taxon>Lacertidae</taxon>
        <taxon>Podarcis</taxon>
    </lineage>
</organism>
<evidence type="ECO:0000313" key="3">
    <source>
        <dbReference type="Proteomes" id="UP001178461"/>
    </source>
</evidence>
<feature type="region of interest" description="Disordered" evidence="1">
    <location>
        <begin position="30"/>
        <end position="55"/>
    </location>
</feature>
<protein>
    <submittedName>
        <fullName evidence="2">Uncharacterized protein</fullName>
    </submittedName>
</protein>
<dbReference type="AlphaFoldDB" id="A0AA35PS21"/>
<reference evidence="2" key="1">
    <citation type="submission" date="2022-12" db="EMBL/GenBank/DDBJ databases">
        <authorList>
            <person name="Alioto T."/>
            <person name="Alioto T."/>
            <person name="Gomez Garrido J."/>
        </authorList>
    </citation>
    <scope>NUCLEOTIDE SEQUENCE</scope>
</reference>
<gene>
    <name evidence="2" type="ORF">PODLI_1B030939</name>
</gene>
<evidence type="ECO:0000313" key="2">
    <source>
        <dbReference type="EMBL" id="CAI5799256.1"/>
    </source>
</evidence>
<name>A0AA35PS21_9SAUR</name>
<evidence type="ECO:0000256" key="1">
    <source>
        <dbReference type="SAM" id="MobiDB-lite"/>
    </source>
</evidence>
<dbReference type="EMBL" id="OX395145">
    <property type="protein sequence ID" value="CAI5799256.1"/>
    <property type="molecule type" value="Genomic_DNA"/>
</dbReference>
<proteinExistence type="predicted"/>
<accession>A0AA35PS21</accession>